<dbReference type="Proteomes" id="UP000031197">
    <property type="component" value="Unassembled WGS sequence"/>
</dbReference>
<dbReference type="OrthoDB" id="5567366at2"/>
<comment type="caution">
    <text evidence="1">The sequence shown here is derived from an EMBL/GenBank/DDBJ whole genome shotgun (WGS) entry which is preliminary data.</text>
</comment>
<proteinExistence type="predicted"/>
<keyword evidence="2" id="KW-1185">Reference proteome</keyword>
<accession>A0A0B3Z550</accession>
<name>A0A0B3Z550_9ALTE</name>
<reference evidence="1 2" key="1">
    <citation type="submission" date="2014-12" db="EMBL/GenBank/DDBJ databases">
        <title>Genome sequencing of Alteromonas marina AD001.</title>
        <authorList>
            <person name="Adrian T.G.S."/>
            <person name="Chan K.G."/>
        </authorList>
    </citation>
    <scope>NUCLEOTIDE SEQUENCE [LARGE SCALE GENOMIC DNA]</scope>
    <source>
        <strain evidence="1 2">AD001</strain>
    </source>
</reference>
<organism evidence="1 2">
    <name type="scientific">Alteromonas marina</name>
    <dbReference type="NCBI Taxonomy" id="203795"/>
    <lineage>
        <taxon>Bacteria</taxon>
        <taxon>Pseudomonadati</taxon>
        <taxon>Pseudomonadota</taxon>
        <taxon>Gammaproteobacteria</taxon>
        <taxon>Alteromonadales</taxon>
        <taxon>Alteromonadaceae</taxon>
        <taxon>Alteromonas/Salinimonas group</taxon>
        <taxon>Alteromonas</taxon>
    </lineage>
</organism>
<dbReference type="AlphaFoldDB" id="A0A0B3Z550"/>
<evidence type="ECO:0000313" key="2">
    <source>
        <dbReference type="Proteomes" id="UP000031197"/>
    </source>
</evidence>
<protein>
    <recommendedName>
        <fullName evidence="3">Gamma-glutamylcyclotransferase AIG2-like domain-containing protein</fullName>
    </recommendedName>
</protein>
<dbReference type="EMBL" id="JWLW01000015">
    <property type="protein sequence ID" value="KHT52957.1"/>
    <property type="molecule type" value="Genomic_DNA"/>
</dbReference>
<sequence>MNELANWLSAQTEKHMVLGYGSLLSKNSRERYSNIFTQGLPVTVFGFERAWVTRSLHEKQTYVGAVVNAHSKLNAQLIPTQINPALQEREKDYRFVEVSAKALNFHQHKGSESLDDVLAQFTFWICETLDCAQANDAYPVHQTYVDTCLSGCLEHGGAEEAERFIVHTSLWEHPRVNDRADPKYPRAAAVNPDHLEHIDRLLSKEYCLP</sequence>
<evidence type="ECO:0000313" key="1">
    <source>
        <dbReference type="EMBL" id="KHT52957.1"/>
    </source>
</evidence>
<evidence type="ECO:0008006" key="3">
    <source>
        <dbReference type="Google" id="ProtNLM"/>
    </source>
</evidence>
<gene>
    <name evidence="1" type="ORF">RJ41_09835</name>
</gene>
<dbReference type="RefSeq" id="WP_039220013.1">
    <property type="nucleotide sequence ID" value="NZ_JWLW01000015.1"/>
</dbReference>